<keyword evidence="3" id="KW-1185">Reference proteome</keyword>
<dbReference type="Gene3D" id="3.40.50.1820">
    <property type="entry name" value="alpha/beta hydrolase"/>
    <property type="match status" value="1"/>
</dbReference>
<evidence type="ECO:0000313" key="2">
    <source>
        <dbReference type="EMBL" id="MBL0707382.1"/>
    </source>
</evidence>
<keyword evidence="2" id="KW-0378">Hydrolase</keyword>
<reference evidence="2 3" key="1">
    <citation type="submission" date="2021-01" db="EMBL/GenBank/DDBJ databases">
        <title>Genome public.</title>
        <authorList>
            <person name="Liu C."/>
            <person name="Sun Q."/>
        </authorList>
    </citation>
    <scope>NUCLEOTIDE SEQUENCE [LARGE SCALE GENOMIC DNA]</scope>
    <source>
        <strain evidence="2 3">JC656</strain>
    </source>
</reference>
<dbReference type="InterPro" id="IPR029058">
    <property type="entry name" value="AB_hydrolase_fold"/>
</dbReference>
<protein>
    <submittedName>
        <fullName evidence="2">Alpha/beta hydrolase</fullName>
    </submittedName>
</protein>
<organism evidence="2 3">
    <name type="scientific">Sinomonas cellulolyticus</name>
    <dbReference type="NCBI Taxonomy" id="2801916"/>
    <lineage>
        <taxon>Bacteria</taxon>
        <taxon>Bacillati</taxon>
        <taxon>Actinomycetota</taxon>
        <taxon>Actinomycetes</taxon>
        <taxon>Micrococcales</taxon>
        <taxon>Micrococcaceae</taxon>
        <taxon>Sinomonas</taxon>
    </lineage>
</organism>
<sequence>MLSQSTVVVRRDRLPAPGTPAAPLLRAISLLPPSVAAAAAFPLFMRVGPRRAVNPGEEQTHLAADWSRVPVPGLHGHGGSAVTYRWGSGERPVLLVHGWGGRASQFAPLVRELRYAGLTVVAFDAPAHGESPGRGTFILDFMGAMRELERMHGPFGAVVAHSFGSLATLVAVAEGLGAGRVATVAGMADAGHLVASFATATGLSAPAADALRGRFARRVFPTEPDVYGRFSAVSHPLPAAVPLLVVHDTGDRRVPATEAGRLVAANTGHAQFLQTSGLGHQRILADAGVLARITEFVAG</sequence>
<dbReference type="SUPFAM" id="SSF53474">
    <property type="entry name" value="alpha/beta-Hydrolases"/>
    <property type="match status" value="1"/>
</dbReference>
<name>A0ABS1K917_9MICC</name>
<feature type="domain" description="AB hydrolase-1" evidence="1">
    <location>
        <begin position="93"/>
        <end position="270"/>
    </location>
</feature>
<dbReference type="Proteomes" id="UP000639051">
    <property type="component" value="Unassembled WGS sequence"/>
</dbReference>
<dbReference type="Pfam" id="PF12697">
    <property type="entry name" value="Abhydrolase_6"/>
    <property type="match status" value="1"/>
</dbReference>
<comment type="caution">
    <text evidence="2">The sequence shown here is derived from an EMBL/GenBank/DDBJ whole genome shotgun (WGS) entry which is preliminary data.</text>
</comment>
<evidence type="ECO:0000259" key="1">
    <source>
        <dbReference type="Pfam" id="PF12697"/>
    </source>
</evidence>
<dbReference type="InterPro" id="IPR000073">
    <property type="entry name" value="AB_hydrolase_1"/>
</dbReference>
<dbReference type="RefSeq" id="WP_189693803.1">
    <property type="nucleotide sequence ID" value="NZ_BNCM01000006.1"/>
</dbReference>
<dbReference type="EMBL" id="JAERRC010000046">
    <property type="protein sequence ID" value="MBL0707382.1"/>
    <property type="molecule type" value="Genomic_DNA"/>
</dbReference>
<dbReference type="GO" id="GO:0016787">
    <property type="term" value="F:hydrolase activity"/>
    <property type="evidence" value="ECO:0007669"/>
    <property type="project" value="UniProtKB-KW"/>
</dbReference>
<gene>
    <name evidence="2" type="ORF">JJE72_17950</name>
</gene>
<evidence type="ECO:0000313" key="3">
    <source>
        <dbReference type="Proteomes" id="UP000639051"/>
    </source>
</evidence>
<proteinExistence type="predicted"/>
<accession>A0ABS1K917</accession>